<evidence type="ECO:0000256" key="10">
    <source>
        <dbReference type="SAM" id="Phobius"/>
    </source>
</evidence>
<dbReference type="EMBL" id="LSKU01000001">
    <property type="protein sequence ID" value="KXG43872.1"/>
    <property type="molecule type" value="Genomic_DNA"/>
</dbReference>
<evidence type="ECO:0000256" key="9">
    <source>
        <dbReference type="PIRSR" id="PIRSR037432-51"/>
    </source>
</evidence>
<dbReference type="Gene3D" id="1.20.5.1930">
    <property type="match status" value="1"/>
</dbReference>
<dbReference type="EC" id="2.7.13.3" evidence="8"/>
<dbReference type="OrthoDB" id="9760839at2"/>
<dbReference type="InterPro" id="IPR035965">
    <property type="entry name" value="PAS-like_dom_sf"/>
</dbReference>
<comment type="PTM">
    <text evidence="9">Autophosphorylated.</text>
</comment>
<dbReference type="PROSITE" id="PS50112">
    <property type="entry name" value="PAS"/>
    <property type="match status" value="1"/>
</dbReference>
<dbReference type="RefSeq" id="WP_068724912.1">
    <property type="nucleotide sequence ID" value="NZ_LSKU01000001.1"/>
</dbReference>
<dbReference type="Proteomes" id="UP000070352">
    <property type="component" value="Unassembled WGS sequence"/>
</dbReference>
<dbReference type="SUPFAM" id="SSF55785">
    <property type="entry name" value="PYP-like sensor domain (PAS domain)"/>
    <property type="match status" value="1"/>
</dbReference>
<keyword evidence="10" id="KW-0812">Transmembrane</keyword>
<dbReference type="GO" id="GO:0046983">
    <property type="term" value="F:protein dimerization activity"/>
    <property type="evidence" value="ECO:0007669"/>
    <property type="project" value="InterPro"/>
</dbReference>
<dbReference type="PIRSF" id="PIRSF037432">
    <property type="entry name" value="STHK_NreB"/>
    <property type="match status" value="1"/>
</dbReference>
<feature type="transmembrane region" description="Helical" evidence="10">
    <location>
        <begin position="6"/>
        <end position="22"/>
    </location>
</feature>
<dbReference type="Pfam" id="PF02518">
    <property type="entry name" value="HATPase_c"/>
    <property type="match status" value="1"/>
</dbReference>
<dbReference type="GO" id="GO:0005524">
    <property type="term" value="F:ATP binding"/>
    <property type="evidence" value="ECO:0007669"/>
    <property type="project" value="UniProtKB-KW"/>
</dbReference>
<evidence type="ECO:0000313" key="12">
    <source>
        <dbReference type="EMBL" id="KXG43872.1"/>
    </source>
</evidence>
<keyword evidence="4 8" id="KW-0547">Nucleotide-binding</keyword>
<keyword evidence="10" id="KW-0472">Membrane</keyword>
<dbReference type="GO" id="GO:0005737">
    <property type="term" value="C:cytoplasm"/>
    <property type="evidence" value="ECO:0007669"/>
    <property type="project" value="InterPro"/>
</dbReference>
<comment type="catalytic activity">
    <reaction evidence="1 8">
        <text>ATP + protein L-histidine = ADP + protein N-phospho-L-histidine.</text>
        <dbReference type="EC" id="2.7.13.3"/>
    </reaction>
</comment>
<keyword evidence="3 8" id="KW-0808">Transferase</keyword>
<evidence type="ECO:0000313" key="13">
    <source>
        <dbReference type="Proteomes" id="UP000070352"/>
    </source>
</evidence>
<dbReference type="InterPro" id="IPR011712">
    <property type="entry name" value="Sig_transdc_His_kin_sub3_dim/P"/>
</dbReference>
<evidence type="ECO:0000256" key="2">
    <source>
        <dbReference type="ARBA" id="ARBA00022553"/>
    </source>
</evidence>
<dbReference type="SUPFAM" id="SSF55874">
    <property type="entry name" value="ATPase domain of HSP90 chaperone/DNA topoisomerase II/histidine kinase"/>
    <property type="match status" value="1"/>
</dbReference>
<keyword evidence="7 8" id="KW-0902">Two-component regulatory system</keyword>
<dbReference type="PANTHER" id="PTHR24421">
    <property type="entry name" value="NITRATE/NITRITE SENSOR PROTEIN NARX-RELATED"/>
    <property type="match status" value="1"/>
</dbReference>
<dbReference type="AlphaFoldDB" id="A0A135L4F3"/>
<organism evidence="12 13">
    <name type="scientific">Tepidibacillus decaturensis</name>
    <dbReference type="NCBI Taxonomy" id="1413211"/>
    <lineage>
        <taxon>Bacteria</taxon>
        <taxon>Bacillati</taxon>
        <taxon>Bacillota</taxon>
        <taxon>Bacilli</taxon>
        <taxon>Bacillales</taxon>
        <taxon>Bacillaceae</taxon>
        <taxon>Tepidibacillus</taxon>
    </lineage>
</organism>
<evidence type="ECO:0000256" key="1">
    <source>
        <dbReference type="ARBA" id="ARBA00000085"/>
    </source>
</evidence>
<dbReference type="PANTHER" id="PTHR24421:SF10">
    <property type="entry name" value="NITRATE_NITRITE SENSOR PROTEIN NARQ"/>
    <property type="match status" value="1"/>
</dbReference>
<keyword evidence="5 8" id="KW-0418">Kinase</keyword>
<dbReference type="InterPro" id="IPR000014">
    <property type="entry name" value="PAS"/>
</dbReference>
<dbReference type="GO" id="GO:0000155">
    <property type="term" value="F:phosphorelay sensor kinase activity"/>
    <property type="evidence" value="ECO:0007669"/>
    <property type="project" value="InterPro"/>
</dbReference>
<keyword evidence="10" id="KW-1133">Transmembrane helix</keyword>
<dbReference type="Gene3D" id="3.30.450.20">
    <property type="entry name" value="PAS domain"/>
    <property type="match status" value="1"/>
</dbReference>
<keyword evidence="6 8" id="KW-0067">ATP-binding</keyword>
<evidence type="ECO:0000256" key="3">
    <source>
        <dbReference type="ARBA" id="ARBA00022679"/>
    </source>
</evidence>
<accession>A0A135L4F3</accession>
<protein>
    <recommendedName>
        <fullName evidence="8">Sensor histidine kinase</fullName>
        <ecNumber evidence="8">2.7.13.3</ecNumber>
    </recommendedName>
</protein>
<dbReference type="InterPro" id="IPR017203">
    <property type="entry name" value="Sig_transdc_His_kinase_NreB"/>
</dbReference>
<feature type="domain" description="PAS" evidence="11">
    <location>
        <begin position="31"/>
        <end position="67"/>
    </location>
</feature>
<evidence type="ECO:0000259" key="11">
    <source>
        <dbReference type="PROSITE" id="PS50112"/>
    </source>
</evidence>
<dbReference type="InterPro" id="IPR003594">
    <property type="entry name" value="HATPase_dom"/>
</dbReference>
<dbReference type="CDD" id="cd16917">
    <property type="entry name" value="HATPase_UhpB-NarQ-NarX-like"/>
    <property type="match status" value="1"/>
</dbReference>
<evidence type="ECO:0000256" key="8">
    <source>
        <dbReference type="PIRNR" id="PIRNR037432"/>
    </source>
</evidence>
<dbReference type="Gene3D" id="3.30.565.10">
    <property type="entry name" value="Histidine kinase-like ATPase, C-terminal domain"/>
    <property type="match status" value="1"/>
</dbReference>
<comment type="caution">
    <text evidence="12">The sequence shown here is derived from an EMBL/GenBank/DDBJ whole genome shotgun (WGS) entry which is preliminary data.</text>
</comment>
<dbReference type="STRING" id="1413211.U473_07530"/>
<dbReference type="Pfam" id="PF13188">
    <property type="entry name" value="PAS_8"/>
    <property type="match status" value="1"/>
</dbReference>
<sequence>MNELILFLGTIFLSTILFYTIYRKDKAIRAERERLLSVFQHVSDGIMVLDEQKNIVEMNDTAKELLGGEIVPDIFCNICQDTNGKLKICEYDKCFLNHHKLSYYELQLNHKNDSKIPVSISTSNFLGADQKPLTILSIRNLSDYRKKEQNRIHNMLAASMIRAQEEERKRLSRELHDGIGQSIFSVLLGLEYIQPILKSEEARQHLEQLRVTTKRTLEEIRHMAVELRPSALDDLGLIAALKSYIKTFGDTFGIQINFEYSGDKERLDSSIETALYRISQEALTNVAKYADSDRVDLTMCKKENEVVLKVKDYGKGFSMEDIGRHDKGVGLYGMEERASMLGGPSILLLN</sequence>
<dbReference type="InterPro" id="IPR036890">
    <property type="entry name" value="HATPase_C_sf"/>
</dbReference>
<feature type="modified residue" description="Phosphohistidine; by autocatalysis" evidence="9">
    <location>
        <position position="176"/>
    </location>
</feature>
<keyword evidence="13" id="KW-1185">Reference proteome</keyword>
<evidence type="ECO:0000256" key="4">
    <source>
        <dbReference type="ARBA" id="ARBA00022741"/>
    </source>
</evidence>
<dbReference type="InterPro" id="IPR050482">
    <property type="entry name" value="Sensor_HK_TwoCompSys"/>
</dbReference>
<dbReference type="Pfam" id="PF07730">
    <property type="entry name" value="HisKA_3"/>
    <property type="match status" value="1"/>
</dbReference>
<dbReference type="GO" id="GO:0005506">
    <property type="term" value="F:iron ion binding"/>
    <property type="evidence" value="ECO:0007669"/>
    <property type="project" value="InterPro"/>
</dbReference>
<evidence type="ECO:0000256" key="7">
    <source>
        <dbReference type="ARBA" id="ARBA00023012"/>
    </source>
</evidence>
<gene>
    <name evidence="12" type="ORF">U473_07530</name>
</gene>
<reference evidence="12 13" key="1">
    <citation type="submission" date="2016-02" db="EMBL/GenBank/DDBJ databases">
        <title>Draft Genome for Tepidibacillus decaturensis nov. sp. Strain Z9, an Anaerobic, Moderately Thermophilic and Heterotrophic Bacterium from Deep Subsurface of the Illinois Basin, USA.</title>
        <authorList>
            <person name="Dong Y."/>
            <person name="Chang J.Y."/>
            <person name="Sanford R."/>
            <person name="Fouke B.W."/>
        </authorList>
    </citation>
    <scope>NUCLEOTIDE SEQUENCE [LARGE SCALE GENOMIC DNA]</scope>
    <source>
        <strain evidence="12 13">Z9</strain>
    </source>
</reference>
<evidence type="ECO:0000256" key="6">
    <source>
        <dbReference type="ARBA" id="ARBA00022840"/>
    </source>
</evidence>
<keyword evidence="2 9" id="KW-0597">Phosphoprotein</keyword>
<proteinExistence type="predicted"/>
<dbReference type="GO" id="GO:0016020">
    <property type="term" value="C:membrane"/>
    <property type="evidence" value="ECO:0007669"/>
    <property type="project" value="InterPro"/>
</dbReference>
<name>A0A135L4F3_9BACI</name>
<evidence type="ECO:0000256" key="5">
    <source>
        <dbReference type="ARBA" id="ARBA00022777"/>
    </source>
</evidence>